<dbReference type="AlphaFoldDB" id="A0A1B6Q530"/>
<keyword evidence="13" id="KW-1185">Reference proteome</keyword>
<evidence type="ECO:0000256" key="6">
    <source>
        <dbReference type="ARBA" id="ARBA00023015"/>
    </source>
</evidence>
<keyword evidence="2" id="KW-0479">Metal-binding</keyword>
<keyword evidence="7" id="KW-0804">Transcription</keyword>
<evidence type="ECO:0000256" key="4">
    <source>
        <dbReference type="ARBA" id="ARBA00022771"/>
    </source>
</evidence>
<dbReference type="InParanoid" id="A0A1B6Q530"/>
<evidence type="ECO:0000256" key="1">
    <source>
        <dbReference type="ARBA" id="ARBA00004123"/>
    </source>
</evidence>
<reference evidence="13" key="2">
    <citation type="journal article" date="2018" name="Plant J.">
        <title>The Sorghum bicolor reference genome: improved assembly, gene annotations, a transcriptome atlas, and signatures of genome organization.</title>
        <authorList>
            <person name="McCormick R.F."/>
            <person name="Truong S.K."/>
            <person name="Sreedasyam A."/>
            <person name="Jenkins J."/>
            <person name="Shu S."/>
            <person name="Sims D."/>
            <person name="Kennedy M."/>
            <person name="Amirebrahimi M."/>
            <person name="Weers B.D."/>
            <person name="McKinley B."/>
            <person name="Mattison A."/>
            <person name="Morishige D.T."/>
            <person name="Grimwood J."/>
            <person name="Schmutz J."/>
            <person name="Mullet J.E."/>
        </authorList>
    </citation>
    <scope>NUCLEOTIDE SEQUENCE [LARGE SCALE GENOMIC DNA]</scope>
    <source>
        <strain evidence="13">cv. BTx623</strain>
    </source>
</reference>
<dbReference type="InterPro" id="IPR036236">
    <property type="entry name" value="Znf_C2H2_sf"/>
</dbReference>
<dbReference type="OMA" id="NPKGYTC"/>
<name>A0A1B6Q530_SORBI</name>
<organism evidence="12 13">
    <name type="scientific">Sorghum bicolor</name>
    <name type="common">Sorghum</name>
    <name type="synonym">Sorghum vulgare</name>
    <dbReference type="NCBI Taxonomy" id="4558"/>
    <lineage>
        <taxon>Eukaryota</taxon>
        <taxon>Viridiplantae</taxon>
        <taxon>Streptophyta</taxon>
        <taxon>Embryophyta</taxon>
        <taxon>Tracheophyta</taxon>
        <taxon>Spermatophyta</taxon>
        <taxon>Magnoliopsida</taxon>
        <taxon>Liliopsida</taxon>
        <taxon>Poales</taxon>
        <taxon>Poaceae</taxon>
        <taxon>PACMAD clade</taxon>
        <taxon>Panicoideae</taxon>
        <taxon>Andropogonodae</taxon>
        <taxon>Andropogoneae</taxon>
        <taxon>Sorghinae</taxon>
        <taxon>Sorghum</taxon>
    </lineage>
</organism>
<dbReference type="Gramene" id="KXG33022">
    <property type="protein sequence ID" value="KXG33022"/>
    <property type="gene ID" value="SORBI_3003G242400"/>
</dbReference>
<gene>
    <name evidence="12" type="ORF">SORBI_3003G242400</name>
</gene>
<dbReference type="SUPFAM" id="SSF57667">
    <property type="entry name" value="beta-beta-alpha zinc fingers"/>
    <property type="match status" value="1"/>
</dbReference>
<dbReference type="EMBL" id="CM000762">
    <property type="protein sequence ID" value="KXG33022.2"/>
    <property type="molecule type" value="Genomic_DNA"/>
</dbReference>
<sequence>MEGSSEDRWSSHRRRRLADLNADEPDEGEFVPGHHYHPGEDTEKYYENNRDCSSDSDETISDDCVPANYGDASPYSCAATNDDDGATSSSHAPAAAAAAAVLPCPFCWKEFRSHKAVCGHMKVHREQQGIKKDREVKRSVAAVGSRWGATGNRGCSGSRGRAASSTNAGSGQPMALVVAAESEIVLQPKPLAFAAPNPLSVPMAFAMANDSFESSSTKSMHEDAMETVDSRAANPPMEASVHLHAAPPPPPAAPVHQQLVAPPPGDRQSPKGYTCKKCGMWFRTHQGLGGHMVGHKNRERELARALAAVQDDGAVPHRSNAAKPEKVHVCKVCGAEFPGGVQLGGHMRKHWAGPPINKKPRFVVQPLPPPPPRTTTVGVADLTLALPVEDKADEALPAPRPPLAGRVRLFGIDIGPAGVQTPAAQQGSSSARVIGVHQ</sequence>
<keyword evidence="4 9" id="KW-0863">Zinc-finger</keyword>
<keyword evidence="6" id="KW-0805">Transcription regulation</keyword>
<feature type="domain" description="C2H2-type" evidence="11">
    <location>
        <begin position="273"/>
        <end position="300"/>
    </location>
</feature>
<evidence type="ECO:0000256" key="10">
    <source>
        <dbReference type="SAM" id="MobiDB-lite"/>
    </source>
</evidence>
<evidence type="ECO:0000256" key="7">
    <source>
        <dbReference type="ARBA" id="ARBA00023163"/>
    </source>
</evidence>
<evidence type="ECO:0000256" key="2">
    <source>
        <dbReference type="ARBA" id="ARBA00022723"/>
    </source>
</evidence>
<feature type="compositionally biased region" description="Basic and acidic residues" evidence="10">
    <location>
        <begin position="37"/>
        <end position="53"/>
    </location>
</feature>
<dbReference type="PANTHER" id="PTHR26374:SF378">
    <property type="entry name" value="C2H2-TYPE ZINC FINGER FAMILY PROTEIN"/>
    <property type="match status" value="1"/>
</dbReference>
<protein>
    <recommendedName>
        <fullName evidence="11">C2H2-type domain-containing protein</fullName>
    </recommendedName>
</protein>
<dbReference type="FunCoup" id="A0A1B6Q530">
    <property type="interactions" value="2"/>
</dbReference>
<dbReference type="InterPro" id="IPR013087">
    <property type="entry name" value="Znf_C2H2_type"/>
</dbReference>
<evidence type="ECO:0000256" key="9">
    <source>
        <dbReference type="PROSITE-ProRule" id="PRU00042"/>
    </source>
</evidence>
<dbReference type="PROSITE" id="PS50157">
    <property type="entry name" value="ZINC_FINGER_C2H2_2"/>
    <property type="match status" value="3"/>
</dbReference>
<evidence type="ECO:0000256" key="3">
    <source>
        <dbReference type="ARBA" id="ARBA00022737"/>
    </source>
</evidence>
<feature type="domain" description="C2H2-type" evidence="11">
    <location>
        <begin position="102"/>
        <end position="129"/>
    </location>
</feature>
<dbReference type="SMART" id="SM00355">
    <property type="entry name" value="ZnF_C2H2"/>
    <property type="match status" value="3"/>
</dbReference>
<evidence type="ECO:0000256" key="8">
    <source>
        <dbReference type="ARBA" id="ARBA00023242"/>
    </source>
</evidence>
<keyword evidence="3" id="KW-0677">Repeat</keyword>
<dbReference type="PANTHER" id="PTHR26374">
    <property type="entry name" value="ZINC FINGER PROTEIN ZAT5"/>
    <property type="match status" value="1"/>
</dbReference>
<feature type="region of interest" description="Disordered" evidence="10">
    <location>
        <begin position="149"/>
        <end position="170"/>
    </location>
</feature>
<dbReference type="GO" id="GO:0008270">
    <property type="term" value="F:zinc ion binding"/>
    <property type="evidence" value="ECO:0007669"/>
    <property type="project" value="UniProtKB-KW"/>
</dbReference>
<dbReference type="PROSITE" id="PS00028">
    <property type="entry name" value="ZINC_FINGER_C2H2_1"/>
    <property type="match status" value="3"/>
</dbReference>
<feature type="compositionally biased region" description="Basic and acidic residues" evidence="10">
    <location>
        <begin position="1"/>
        <end position="10"/>
    </location>
</feature>
<dbReference type="Pfam" id="PF13912">
    <property type="entry name" value="zf-C2H2_6"/>
    <property type="match status" value="2"/>
</dbReference>
<feature type="compositionally biased region" description="Low complexity" evidence="10">
    <location>
        <begin position="150"/>
        <end position="170"/>
    </location>
</feature>
<keyword evidence="8" id="KW-0539">Nucleus</keyword>
<evidence type="ECO:0000259" key="11">
    <source>
        <dbReference type="PROSITE" id="PS50157"/>
    </source>
</evidence>
<accession>A0A1B6Q530</accession>
<evidence type="ECO:0000313" key="13">
    <source>
        <dbReference type="Proteomes" id="UP000000768"/>
    </source>
</evidence>
<dbReference type="Proteomes" id="UP000000768">
    <property type="component" value="Chromosome 3"/>
</dbReference>
<keyword evidence="5" id="KW-0862">Zinc</keyword>
<comment type="subcellular location">
    <subcellularLocation>
        <location evidence="1">Nucleus</location>
    </subcellularLocation>
</comment>
<dbReference type="eggNOG" id="KOG1721">
    <property type="taxonomic scope" value="Eukaryota"/>
</dbReference>
<dbReference type="GO" id="GO:0005634">
    <property type="term" value="C:nucleus"/>
    <property type="evidence" value="ECO:0007669"/>
    <property type="project" value="UniProtKB-SubCell"/>
</dbReference>
<evidence type="ECO:0000256" key="5">
    <source>
        <dbReference type="ARBA" id="ARBA00022833"/>
    </source>
</evidence>
<evidence type="ECO:0000313" key="12">
    <source>
        <dbReference type="EMBL" id="KXG33022.2"/>
    </source>
</evidence>
<dbReference type="STRING" id="4558.A0A1B6Q530"/>
<feature type="domain" description="C2H2-type" evidence="11">
    <location>
        <begin position="328"/>
        <end position="355"/>
    </location>
</feature>
<feature type="region of interest" description="Disordered" evidence="10">
    <location>
        <begin position="1"/>
        <end position="65"/>
    </location>
</feature>
<proteinExistence type="predicted"/>
<reference evidence="12 13" key="1">
    <citation type="journal article" date="2009" name="Nature">
        <title>The Sorghum bicolor genome and the diversification of grasses.</title>
        <authorList>
            <person name="Paterson A.H."/>
            <person name="Bowers J.E."/>
            <person name="Bruggmann R."/>
            <person name="Dubchak I."/>
            <person name="Grimwood J."/>
            <person name="Gundlach H."/>
            <person name="Haberer G."/>
            <person name="Hellsten U."/>
            <person name="Mitros T."/>
            <person name="Poliakov A."/>
            <person name="Schmutz J."/>
            <person name="Spannagl M."/>
            <person name="Tang H."/>
            <person name="Wang X."/>
            <person name="Wicker T."/>
            <person name="Bharti A.K."/>
            <person name="Chapman J."/>
            <person name="Feltus F.A."/>
            <person name="Gowik U."/>
            <person name="Grigoriev I.V."/>
            <person name="Lyons E."/>
            <person name="Maher C.A."/>
            <person name="Martis M."/>
            <person name="Narechania A."/>
            <person name="Otillar R.P."/>
            <person name="Penning B.W."/>
            <person name="Salamov A.A."/>
            <person name="Wang Y."/>
            <person name="Zhang L."/>
            <person name="Carpita N.C."/>
            <person name="Freeling M."/>
            <person name="Gingle A.R."/>
            <person name="Hash C.T."/>
            <person name="Keller B."/>
            <person name="Klein P."/>
            <person name="Kresovich S."/>
            <person name="McCann M.C."/>
            <person name="Ming R."/>
            <person name="Peterson D.G."/>
            <person name="Mehboob-ur-Rahman"/>
            <person name="Ware D."/>
            <person name="Westhoff P."/>
            <person name="Mayer K.F."/>
            <person name="Messing J."/>
            <person name="Rokhsar D.S."/>
        </authorList>
    </citation>
    <scope>NUCLEOTIDE SEQUENCE [LARGE SCALE GENOMIC DNA]</scope>
    <source>
        <strain evidence="13">cv. BTx623</strain>
    </source>
</reference>
<dbReference type="Gene3D" id="3.30.160.60">
    <property type="entry name" value="Classic Zinc Finger"/>
    <property type="match status" value="1"/>
</dbReference>